<dbReference type="EMBL" id="SRPG01000152">
    <property type="protein sequence ID" value="TGN55952.1"/>
    <property type="molecule type" value="Genomic_DNA"/>
</dbReference>
<dbReference type="OrthoDB" id="7779148at2"/>
<protein>
    <submittedName>
        <fullName evidence="1">Uncharacterized protein</fullName>
    </submittedName>
</protein>
<dbReference type="PROSITE" id="PS51257">
    <property type="entry name" value="PROKAR_LIPOPROTEIN"/>
    <property type="match status" value="1"/>
</dbReference>
<dbReference type="Proteomes" id="UP000297972">
    <property type="component" value="Unassembled WGS sequence"/>
</dbReference>
<dbReference type="AlphaFoldDB" id="A0A4Z1CF40"/>
<gene>
    <name evidence="1" type="ORF">E4L95_14560</name>
</gene>
<name>A0A4Z1CF40_9RHOB</name>
<reference evidence="1 2" key="1">
    <citation type="submission" date="2019-03" db="EMBL/GenBank/DDBJ databases">
        <authorList>
            <person name="Li J."/>
        </authorList>
    </citation>
    <scope>NUCLEOTIDE SEQUENCE [LARGE SCALE GENOMIC DNA]</scope>
    <source>
        <strain evidence="1 2">3058</strain>
    </source>
</reference>
<comment type="caution">
    <text evidence="1">The sequence shown here is derived from an EMBL/GenBank/DDBJ whole genome shotgun (WGS) entry which is preliminary data.</text>
</comment>
<keyword evidence="2" id="KW-1185">Reference proteome</keyword>
<evidence type="ECO:0000313" key="2">
    <source>
        <dbReference type="Proteomes" id="UP000297972"/>
    </source>
</evidence>
<accession>A0A4Z1CF40</accession>
<proteinExistence type="predicted"/>
<dbReference type="RefSeq" id="WP_135818218.1">
    <property type="nucleotide sequence ID" value="NZ_SRPG01000152.1"/>
</dbReference>
<organism evidence="1 2">
    <name type="scientific">Paracoccus liaowanqingii</name>
    <dbReference type="NCBI Taxonomy" id="2560053"/>
    <lineage>
        <taxon>Bacteria</taxon>
        <taxon>Pseudomonadati</taxon>
        <taxon>Pseudomonadota</taxon>
        <taxon>Alphaproteobacteria</taxon>
        <taxon>Rhodobacterales</taxon>
        <taxon>Paracoccaceae</taxon>
        <taxon>Paracoccus</taxon>
    </lineage>
</organism>
<evidence type="ECO:0000313" key="1">
    <source>
        <dbReference type="EMBL" id="TGN55952.1"/>
    </source>
</evidence>
<sequence length="76" mass="8182">MHKNPFYQSRGRLKGIGVALLASVLLAGCISETGNLESAYAANLASETALNAQIMGDRAREQRCERDPARRECGSS</sequence>